<dbReference type="Pfam" id="PF21102">
    <property type="entry name" value="DprA_N"/>
    <property type="match status" value="1"/>
</dbReference>
<comment type="similarity">
    <text evidence="1">Belongs to the DprA/Smf family.</text>
</comment>
<dbReference type="HOGENOM" id="CLU_029601_1_1_5"/>
<dbReference type="NCBIfam" id="TIGR00732">
    <property type="entry name" value="dprA"/>
    <property type="match status" value="1"/>
</dbReference>
<feature type="domain" description="DprA winged helix" evidence="3">
    <location>
        <begin position="321"/>
        <end position="366"/>
    </location>
</feature>
<dbReference type="InterPro" id="IPR003488">
    <property type="entry name" value="DprA"/>
</dbReference>
<evidence type="ECO:0000259" key="3">
    <source>
        <dbReference type="Pfam" id="PF17782"/>
    </source>
</evidence>
<dbReference type="InterPro" id="IPR036388">
    <property type="entry name" value="WH-like_DNA-bd_sf"/>
</dbReference>
<dbReference type="eggNOG" id="COG0758">
    <property type="taxonomic scope" value="Bacteria"/>
</dbReference>
<dbReference type="STRING" id="582402.Hbal_1987"/>
<name>C6XL72_HIRBI</name>
<gene>
    <name evidence="4" type="ordered locus">Hbal_1987</name>
</gene>
<dbReference type="SUPFAM" id="SSF102405">
    <property type="entry name" value="MCP/YpsA-like"/>
    <property type="match status" value="1"/>
</dbReference>
<evidence type="ECO:0000259" key="2">
    <source>
        <dbReference type="Pfam" id="PF02481"/>
    </source>
</evidence>
<organism evidence="4 5">
    <name type="scientific">Hirschia baltica (strain ATCC 49814 / DSM 5838 / IFAM 1418)</name>
    <dbReference type="NCBI Taxonomy" id="582402"/>
    <lineage>
        <taxon>Bacteria</taxon>
        <taxon>Pseudomonadati</taxon>
        <taxon>Pseudomonadota</taxon>
        <taxon>Alphaproteobacteria</taxon>
        <taxon>Hyphomonadales</taxon>
        <taxon>Hyphomonadaceae</taxon>
        <taxon>Hirschia</taxon>
    </lineage>
</organism>
<dbReference type="AlphaFoldDB" id="C6XL72"/>
<dbReference type="PANTHER" id="PTHR43022:SF1">
    <property type="entry name" value="PROTEIN SMF"/>
    <property type="match status" value="1"/>
</dbReference>
<dbReference type="RefSeq" id="WP_015827821.1">
    <property type="nucleotide sequence ID" value="NC_012982.1"/>
</dbReference>
<dbReference type="OrthoDB" id="9785707at2"/>
<dbReference type="Pfam" id="PF17782">
    <property type="entry name" value="WHD_DprA"/>
    <property type="match status" value="1"/>
</dbReference>
<dbReference type="KEGG" id="hba:Hbal_1987"/>
<dbReference type="Proteomes" id="UP000002745">
    <property type="component" value="Chromosome"/>
</dbReference>
<evidence type="ECO:0000313" key="5">
    <source>
        <dbReference type="Proteomes" id="UP000002745"/>
    </source>
</evidence>
<dbReference type="Gene3D" id="3.40.50.450">
    <property type="match status" value="1"/>
</dbReference>
<dbReference type="Gene3D" id="1.10.10.10">
    <property type="entry name" value="Winged helix-like DNA-binding domain superfamily/Winged helix DNA-binding domain"/>
    <property type="match status" value="1"/>
</dbReference>
<dbReference type="PANTHER" id="PTHR43022">
    <property type="entry name" value="PROTEIN SMF"/>
    <property type="match status" value="1"/>
</dbReference>
<accession>C6XL72</accession>
<dbReference type="InterPro" id="IPR057666">
    <property type="entry name" value="DrpA_SLOG"/>
</dbReference>
<evidence type="ECO:0000313" key="4">
    <source>
        <dbReference type="EMBL" id="ACT59671.1"/>
    </source>
</evidence>
<dbReference type="Pfam" id="PF02481">
    <property type="entry name" value="DNA_processg_A"/>
    <property type="match status" value="1"/>
</dbReference>
<dbReference type="InterPro" id="IPR041614">
    <property type="entry name" value="DprA_WH"/>
</dbReference>
<evidence type="ECO:0000256" key="1">
    <source>
        <dbReference type="ARBA" id="ARBA00006525"/>
    </source>
</evidence>
<feature type="domain" description="Smf/DprA SLOG" evidence="2">
    <location>
        <begin position="83"/>
        <end position="290"/>
    </location>
</feature>
<proteinExistence type="inferred from homology"/>
<keyword evidence="5" id="KW-1185">Reference proteome</keyword>
<protein>
    <submittedName>
        <fullName evidence="4">DNA protecting protein DprA</fullName>
    </submittedName>
</protein>
<dbReference type="EMBL" id="CP001678">
    <property type="protein sequence ID" value="ACT59671.1"/>
    <property type="molecule type" value="Genomic_DNA"/>
</dbReference>
<sequence length="373" mass="39903">MHQNNKTLSDGERAKRLQLLRTPNVGPMTYAQLMSRFSGDIDAVLDALPNLTTRAGKHRDFKLPSLSIIEREIDKAHKIGARFIAYDEADYPLPLNALTPPPPMICVRGKMEAFLKPGIAIVGARNASAAGRKLTRDISHELAKSGYTIVSGLARGIDGEAHAAALQTGHTIAVLAGGVDAIYPPEHAKLYDAILERGAIVSESPLGYIATAKDFPKRNRIITGLSMAVLVAEAALRSGSLISARVALEQGREVLAIPGSPLDERTRGSNGLLRQGAWLVENAEDVIAALENSIPPMLAEPEAPTFETLSMIDVSLSTIQSLTMALSPTPTHIDELVRVVRAPLREVNAALTELELDGIAQTHAGGYVSTVIE</sequence>
<dbReference type="GO" id="GO:0009294">
    <property type="term" value="P:DNA-mediated transformation"/>
    <property type="evidence" value="ECO:0007669"/>
    <property type="project" value="InterPro"/>
</dbReference>
<reference evidence="5" key="1">
    <citation type="journal article" date="2011" name="J. Bacteriol.">
        <title>Genome sequences of eight morphologically diverse alphaproteobacteria.</title>
        <authorList>
            <consortium name="US DOE Joint Genome Institute"/>
            <person name="Brown P.J."/>
            <person name="Kysela D.T."/>
            <person name="Buechlein A."/>
            <person name="Hemmerich C."/>
            <person name="Brun Y.V."/>
        </authorList>
    </citation>
    <scope>NUCLEOTIDE SEQUENCE [LARGE SCALE GENOMIC DNA]</scope>
    <source>
        <strain evidence="5">ATCC 49814 / DSM 5838 / IFAM 1418</strain>
    </source>
</reference>